<dbReference type="RefSeq" id="WP_014790955.1">
    <property type="nucleotide sequence ID" value="NC_018016.1"/>
</dbReference>
<dbReference type="KEGG" id="orh:Ornrh_1205"/>
<proteinExistence type="predicted"/>
<evidence type="ECO:0000313" key="1">
    <source>
        <dbReference type="EMBL" id="AFL97390.1"/>
    </source>
</evidence>
<name>I4A0A6_ORNRL</name>
<sequence>MSEKDLKNRLKEIFPEASITEDERFVKVHQNEFNNESLTKLYATRENMDIVGNSIIKRSGKGVTLRINKETFKKQSIK</sequence>
<dbReference type="EMBL" id="CP003283">
    <property type="protein sequence ID" value="AFL97390.1"/>
    <property type="molecule type" value="Genomic_DNA"/>
</dbReference>
<evidence type="ECO:0000313" key="2">
    <source>
        <dbReference type="Proteomes" id="UP000006051"/>
    </source>
</evidence>
<organism evidence="1 2">
    <name type="scientific">Ornithobacterium rhinotracheale (strain ATCC 51463 / DSM 15997 / CCUG 23171 / CIP 104009 / LMG 9086)</name>
    <dbReference type="NCBI Taxonomy" id="867902"/>
    <lineage>
        <taxon>Bacteria</taxon>
        <taxon>Pseudomonadati</taxon>
        <taxon>Bacteroidota</taxon>
        <taxon>Flavobacteriia</taxon>
        <taxon>Flavobacteriales</taxon>
        <taxon>Weeksellaceae</taxon>
        <taxon>Ornithobacterium</taxon>
    </lineage>
</organism>
<dbReference type="Proteomes" id="UP000006051">
    <property type="component" value="Chromosome"/>
</dbReference>
<dbReference type="HOGENOM" id="CLU_2618595_0_0_10"/>
<reference evidence="1 2" key="1">
    <citation type="submission" date="2012-06" db="EMBL/GenBank/DDBJ databases">
        <title>The complete genome of Ornithobacterium rhinotracheale DSM 15997.</title>
        <authorList>
            <consortium name="US DOE Joint Genome Institute (JGI-PGF)"/>
            <person name="Lucas S."/>
            <person name="Copeland A."/>
            <person name="Lapidus A."/>
            <person name="Goodwin L."/>
            <person name="Pitluck S."/>
            <person name="Peters L."/>
            <person name="Mikhailova N."/>
            <person name="Teshima H."/>
            <person name="Kyrpides N."/>
            <person name="Mavromatis K."/>
            <person name="Pagani I."/>
            <person name="Ivanova N."/>
            <person name="Ovchinnikova G."/>
            <person name="Zeytun A."/>
            <person name="Detter J.C."/>
            <person name="Han C."/>
            <person name="Land M."/>
            <person name="Hauser L."/>
            <person name="Markowitz V."/>
            <person name="Cheng J.-F."/>
            <person name="Hugenholtz P."/>
            <person name="Woyke T."/>
            <person name="Wu D."/>
            <person name="Lang E."/>
            <person name="Kopitz M."/>
            <person name="Brambilla E."/>
            <person name="Klenk H.-P."/>
            <person name="Eisen J.A."/>
        </authorList>
    </citation>
    <scope>NUCLEOTIDE SEQUENCE [LARGE SCALE GENOMIC DNA]</scope>
    <source>
        <strain evidence="2">ATCC 51463 / DSM 15997 / CCUG 23171 / LMG 9086</strain>
    </source>
</reference>
<protein>
    <submittedName>
        <fullName evidence="1">Uncharacterized protein</fullName>
    </submittedName>
</protein>
<dbReference type="GeneID" id="97257872"/>
<dbReference type="STRING" id="867902.Ornrh_1205"/>
<gene>
    <name evidence="1" type="ordered locus">Ornrh_1205</name>
</gene>
<accession>I4A0A6</accession>
<dbReference type="AlphaFoldDB" id="I4A0A6"/>
<keyword evidence="2" id="KW-1185">Reference proteome</keyword>